<organism evidence="1 2">
    <name type="scientific">Neosartorya fischeri (strain ATCC 1020 / DSM 3700 / CBS 544.65 / FGSC A1164 / JCM 1740 / NRRL 181 / WB 181)</name>
    <name type="common">Aspergillus fischerianus</name>
    <dbReference type="NCBI Taxonomy" id="331117"/>
    <lineage>
        <taxon>Eukaryota</taxon>
        <taxon>Fungi</taxon>
        <taxon>Dikarya</taxon>
        <taxon>Ascomycota</taxon>
        <taxon>Pezizomycotina</taxon>
        <taxon>Eurotiomycetes</taxon>
        <taxon>Eurotiomycetidae</taxon>
        <taxon>Eurotiales</taxon>
        <taxon>Aspergillaceae</taxon>
        <taxon>Aspergillus</taxon>
        <taxon>Aspergillus subgen. Fumigati</taxon>
    </lineage>
</organism>
<dbReference type="PANTHER" id="PTHR43173">
    <property type="entry name" value="ABC1 FAMILY PROTEIN"/>
    <property type="match status" value="1"/>
</dbReference>
<dbReference type="AlphaFoldDB" id="A1D4S9"/>
<dbReference type="GeneID" id="4591629"/>
<accession>A1D4S9</accession>
<dbReference type="OrthoDB" id="1046782at2759"/>
<dbReference type="eggNOG" id="ENOG502RZ85">
    <property type="taxonomic scope" value="Eukaryota"/>
</dbReference>
<keyword evidence="2" id="KW-1185">Reference proteome</keyword>
<evidence type="ECO:0000313" key="1">
    <source>
        <dbReference type="EMBL" id="EAW23422.1"/>
    </source>
</evidence>
<protein>
    <recommendedName>
        <fullName evidence="3">Alpha-1,3-glucanase/mutanase</fullName>
    </recommendedName>
</protein>
<dbReference type="Proteomes" id="UP000006702">
    <property type="component" value="Unassembled WGS sequence"/>
</dbReference>
<dbReference type="HOGENOM" id="CLU_011931_0_0_1"/>
<dbReference type="InterPro" id="IPR005197">
    <property type="entry name" value="Glyco_hydro_71"/>
</dbReference>
<reference evidence="2" key="1">
    <citation type="journal article" date="2008" name="PLoS Genet.">
        <title>Genomic islands in the pathogenic filamentous fungus Aspergillus fumigatus.</title>
        <authorList>
            <person name="Fedorova N.D."/>
            <person name="Khaldi N."/>
            <person name="Joardar V.S."/>
            <person name="Maiti R."/>
            <person name="Amedeo P."/>
            <person name="Anderson M.J."/>
            <person name="Crabtree J."/>
            <person name="Silva J.C."/>
            <person name="Badger J.H."/>
            <person name="Albarraq A."/>
            <person name="Angiuoli S."/>
            <person name="Bussey H."/>
            <person name="Bowyer P."/>
            <person name="Cotty P.J."/>
            <person name="Dyer P.S."/>
            <person name="Egan A."/>
            <person name="Galens K."/>
            <person name="Fraser-Liggett C.M."/>
            <person name="Haas B.J."/>
            <person name="Inman J.M."/>
            <person name="Kent R."/>
            <person name="Lemieux S."/>
            <person name="Malavazi I."/>
            <person name="Orvis J."/>
            <person name="Roemer T."/>
            <person name="Ronning C.M."/>
            <person name="Sundaram J.P."/>
            <person name="Sutton G."/>
            <person name="Turner G."/>
            <person name="Venter J.C."/>
            <person name="White O.R."/>
            <person name="Whitty B.R."/>
            <person name="Youngman P."/>
            <person name="Wolfe K.H."/>
            <person name="Goldman G.H."/>
            <person name="Wortman J.R."/>
            <person name="Jiang B."/>
            <person name="Denning D.W."/>
            <person name="Nierman W.C."/>
        </authorList>
    </citation>
    <scope>NUCLEOTIDE SEQUENCE [LARGE SCALE GENOMIC DNA]</scope>
    <source>
        <strain evidence="2">ATCC 1020 / DSM 3700 / CBS 544.65 / FGSC A1164 / JCM 1740 / NRRL 181 / WB 181</strain>
    </source>
</reference>
<sequence length="1122" mass="122486">MDVRASEYCFSKRALPGLCHSLTPAGHWPSPSFQTFVINLPLLSFVFRLSSNVWVSRKSCACRACLGVSLPFAPCPPPSASNKLFHTSCIYGPFCNARGGRSQRTAELDVSSNYAEDDAFGLKRSRHQRRVRGSSRISCSNKAQVENARGWNELEWAFHMAVAQEAHLDAFALNFAASLKDLKPLKSAFAVAELRGFQLFLSFDYAATVIAIINEFKSSSAYYTYQEKPFVSTFEGPGNAADWKDIKSETGCFFIPSWSSLGAKDALKLGTPDGLFSWAAWPWGNQDMDTYVDASYLDYLEQAGGKEYMMPVSPWFYTNLPGYEKNWLWRGDDLWRDRWEEVMVVQPDFVQIISWNDYGESHYIGPLYNIDKYEAFSVGQAPFNYAHGMPHDGWRLFLPYYIDTYKNGKASITKEGVVGWYRPNPTAACNDGGTTANTASQLQFEFRPAEVVQDKIFYSALLTSFATVTVTVGGVSIPATWQDIPDGGVGVYHGSVGYGTFYGDVKISISRAGSTIAEFSSAAITTSCTDGYANWNAVVGSAEGPSISAVSPKLAIDEQACIEGTAPGNFQGLCKFTCQYGYCPIGACVCTKMGAPRVKPKATGIKGYPIAGEGSSYIGLCSFACNYGYCPPEACGPVEVPLTKPTVSPFLPSACTAGTGQGDLAGLCSYACNYGFCPIHACTCTGTGALHQPPAANSTFTAFYQGDGDDAGLCKFACQRGYCPDACASTEGEVLSCDDDDDDDDNPDCALEDTPDPCDLSLYFSSWEALQAATDIPELCMPMYAMQVLMDTLNTALQNYTDVNNGYDEKFGYYVKYLRDMVPEAINKVIADNGKYVQCSQAIKGGWSKPRSCFIPLVSDAWTVKYTFVDEQGFYDELQSKYGIQRDWVEVSDVVNEDKLCTPNPRSGGIVCHSIKQVNQNIPHAKADFTISNPKDSIANALPRFQALQRDVVLTWADLSFFLWDGDEADAVEALSTPVFMLLQAVESMATVKEIGEQEKEKEEEEKRNLIIMIISAVLLILPFAGEIVGPVTGIAWITDAALLADVTASLAMVGYDLVADPKSAPMDLLNILFAGTGRTAGNLSKAASVRRGIKAEDLAKFGKVFKENDDLLQGLISLCKT</sequence>
<dbReference type="GO" id="GO:0051118">
    <property type="term" value="F:glucan endo-1,3-alpha-glucosidase activity"/>
    <property type="evidence" value="ECO:0007669"/>
    <property type="project" value="InterPro"/>
</dbReference>
<dbReference type="PANTHER" id="PTHR43173:SF33">
    <property type="entry name" value="ASCUS WALL ENDO-1,3-ALPHA-GLUCANASE-RELATED"/>
    <property type="match status" value="1"/>
</dbReference>
<evidence type="ECO:0000313" key="2">
    <source>
        <dbReference type="Proteomes" id="UP000006702"/>
    </source>
</evidence>
<gene>
    <name evidence="1" type="ORF">NFIA_021300</name>
</gene>
<dbReference type="Pfam" id="PF03659">
    <property type="entry name" value="Glyco_hydro_71"/>
    <property type="match status" value="1"/>
</dbReference>
<dbReference type="KEGG" id="nfi:NFIA_021300"/>
<proteinExistence type="predicted"/>
<dbReference type="Gene3D" id="3.20.20.80">
    <property type="entry name" value="Glycosidases"/>
    <property type="match status" value="1"/>
</dbReference>
<dbReference type="VEuPathDB" id="FungiDB:NFIA_021300"/>
<dbReference type="RefSeq" id="XP_001265319.1">
    <property type="nucleotide sequence ID" value="XM_001265318.1"/>
</dbReference>
<dbReference type="InterPro" id="IPR051130">
    <property type="entry name" value="Mito_struct-func_regulator"/>
</dbReference>
<evidence type="ECO:0008006" key="3">
    <source>
        <dbReference type="Google" id="ProtNLM"/>
    </source>
</evidence>
<name>A1D4S9_NEOFI</name>
<dbReference type="OMA" id="RWIQAQW"/>
<dbReference type="EMBL" id="DS027688">
    <property type="protein sequence ID" value="EAW23422.1"/>
    <property type="molecule type" value="Genomic_DNA"/>
</dbReference>
<dbReference type="CDD" id="cd11577">
    <property type="entry name" value="GH71"/>
    <property type="match status" value="1"/>
</dbReference>